<keyword evidence="3" id="KW-1185">Reference proteome</keyword>
<dbReference type="GO" id="GO:0005737">
    <property type="term" value="C:cytoplasm"/>
    <property type="evidence" value="ECO:0007669"/>
    <property type="project" value="TreeGrafter"/>
</dbReference>
<comment type="caution">
    <text evidence="2">The sequence shown here is derived from an EMBL/GenBank/DDBJ whole genome shotgun (WGS) entry which is preliminary data.</text>
</comment>
<dbReference type="InterPro" id="IPR045886">
    <property type="entry name" value="ThiF/MoeB/HesA"/>
</dbReference>
<dbReference type="InterPro" id="IPR035985">
    <property type="entry name" value="Ubiquitin-activating_enz"/>
</dbReference>
<gene>
    <name evidence="2" type="primary">AOS1</name>
    <name evidence="2" type="ORF">H4219_001445</name>
</gene>
<dbReference type="InterPro" id="IPR000594">
    <property type="entry name" value="ThiF_NAD_FAD-bd"/>
</dbReference>
<protein>
    <submittedName>
        <fullName evidence="2">E1 ubiquitin-activating protein aos1</fullName>
        <ecNumber evidence="2">6.2.1.45</ecNumber>
    </submittedName>
</protein>
<proteinExistence type="predicted"/>
<sequence length="287" mass="32151">MTNNKANHDITADEVALYDRQIRLWGLDAQQKIRLSNVLLIGCKGLSLETAKNIVLSGIKQLVLIDDKPVDIKDRSKVLTESLGILNPRVTINAVSRDTLNAELVSESDVVISVGQTLDDQILINKMERKEGLSTSKDETVTVKTSKQQEYIPLEKTFEAAYHGLTGKKLKRKVSPLLFAYQALWEFQKQSKELPRPLSKDDLILFREITKSITEKRGIPESFVDAELTERICTNARIEYPPTNAIVGGMLAQEILKVITGKEFPVTNFFLFDGMTNEGSVNSVFPN</sequence>
<organism evidence="2 3">
    <name type="scientific">Mycoemilia scoparia</name>
    <dbReference type="NCBI Taxonomy" id="417184"/>
    <lineage>
        <taxon>Eukaryota</taxon>
        <taxon>Fungi</taxon>
        <taxon>Fungi incertae sedis</taxon>
        <taxon>Zoopagomycota</taxon>
        <taxon>Kickxellomycotina</taxon>
        <taxon>Kickxellomycetes</taxon>
        <taxon>Kickxellales</taxon>
        <taxon>Kickxellaceae</taxon>
        <taxon>Mycoemilia</taxon>
    </lineage>
</organism>
<dbReference type="GO" id="GO:0031510">
    <property type="term" value="C:SUMO activating enzyme complex"/>
    <property type="evidence" value="ECO:0007669"/>
    <property type="project" value="TreeGrafter"/>
</dbReference>
<feature type="domain" description="THIF-type NAD/FAD binding fold" evidence="1">
    <location>
        <begin position="18"/>
        <end position="74"/>
    </location>
</feature>
<dbReference type="GO" id="GO:0016925">
    <property type="term" value="P:protein sumoylation"/>
    <property type="evidence" value="ECO:0007669"/>
    <property type="project" value="TreeGrafter"/>
</dbReference>
<evidence type="ECO:0000259" key="1">
    <source>
        <dbReference type="Pfam" id="PF00899"/>
    </source>
</evidence>
<dbReference type="GO" id="GO:0019948">
    <property type="term" value="F:SUMO activating enzyme activity"/>
    <property type="evidence" value="ECO:0007669"/>
    <property type="project" value="TreeGrafter"/>
</dbReference>
<dbReference type="GO" id="GO:0004839">
    <property type="term" value="F:ubiquitin activating enzyme activity"/>
    <property type="evidence" value="ECO:0007669"/>
    <property type="project" value="UniProtKB-EC"/>
</dbReference>
<evidence type="ECO:0000313" key="2">
    <source>
        <dbReference type="EMBL" id="KAJ1920212.1"/>
    </source>
</evidence>
<dbReference type="PANTHER" id="PTHR10953:SF162">
    <property type="entry name" value="SUMO-ACTIVATING ENZYME SUBUNIT 1"/>
    <property type="match status" value="1"/>
</dbReference>
<name>A0A9W8A4P3_9FUNG</name>
<dbReference type="Gene3D" id="3.40.50.720">
    <property type="entry name" value="NAD(P)-binding Rossmann-like Domain"/>
    <property type="match status" value="1"/>
</dbReference>
<dbReference type="SUPFAM" id="SSF69572">
    <property type="entry name" value="Activating enzymes of the ubiquitin-like proteins"/>
    <property type="match status" value="1"/>
</dbReference>
<dbReference type="PANTHER" id="PTHR10953">
    <property type="entry name" value="UBIQUITIN-ACTIVATING ENZYME E1"/>
    <property type="match status" value="1"/>
</dbReference>
<dbReference type="Pfam" id="PF00899">
    <property type="entry name" value="ThiF"/>
    <property type="match status" value="1"/>
</dbReference>
<dbReference type="AlphaFoldDB" id="A0A9W8A4P3"/>
<dbReference type="OrthoDB" id="10252231at2759"/>
<reference evidence="2" key="1">
    <citation type="submission" date="2022-07" db="EMBL/GenBank/DDBJ databases">
        <title>Phylogenomic reconstructions and comparative analyses of Kickxellomycotina fungi.</title>
        <authorList>
            <person name="Reynolds N.K."/>
            <person name="Stajich J.E."/>
            <person name="Barry K."/>
            <person name="Grigoriev I.V."/>
            <person name="Crous P."/>
            <person name="Smith M.E."/>
        </authorList>
    </citation>
    <scope>NUCLEOTIDE SEQUENCE</scope>
    <source>
        <strain evidence="2">NBRC 100468</strain>
    </source>
</reference>
<keyword evidence="2" id="KW-0436">Ligase</keyword>
<dbReference type="EMBL" id="JANBPU010000016">
    <property type="protein sequence ID" value="KAJ1920212.1"/>
    <property type="molecule type" value="Genomic_DNA"/>
</dbReference>
<accession>A0A9W8A4P3</accession>
<dbReference type="Proteomes" id="UP001150538">
    <property type="component" value="Unassembled WGS sequence"/>
</dbReference>
<dbReference type="EC" id="6.2.1.45" evidence="2"/>
<evidence type="ECO:0000313" key="3">
    <source>
        <dbReference type="Proteomes" id="UP001150538"/>
    </source>
</evidence>